<evidence type="ECO:0000313" key="1">
    <source>
        <dbReference type="EMBL" id="GIX68978.1"/>
    </source>
</evidence>
<feature type="non-terminal residue" evidence="1">
    <location>
        <position position="1"/>
    </location>
</feature>
<comment type="caution">
    <text evidence="1">The sequence shown here is derived from an EMBL/GenBank/DDBJ whole genome shotgun (WGS) entry which is preliminary data.</text>
</comment>
<accession>A0AAV4M9E1</accession>
<evidence type="ECO:0000313" key="2">
    <source>
        <dbReference type="Proteomes" id="UP001054945"/>
    </source>
</evidence>
<protein>
    <submittedName>
        <fullName evidence="1">Uncharacterized protein</fullName>
    </submittedName>
</protein>
<keyword evidence="2" id="KW-1185">Reference proteome</keyword>
<organism evidence="1 2">
    <name type="scientific">Caerostris extrusa</name>
    <name type="common">Bark spider</name>
    <name type="synonym">Caerostris bankana</name>
    <dbReference type="NCBI Taxonomy" id="172846"/>
    <lineage>
        <taxon>Eukaryota</taxon>
        <taxon>Metazoa</taxon>
        <taxon>Ecdysozoa</taxon>
        <taxon>Arthropoda</taxon>
        <taxon>Chelicerata</taxon>
        <taxon>Arachnida</taxon>
        <taxon>Araneae</taxon>
        <taxon>Araneomorphae</taxon>
        <taxon>Entelegynae</taxon>
        <taxon>Araneoidea</taxon>
        <taxon>Araneidae</taxon>
        <taxon>Caerostris</taxon>
    </lineage>
</organism>
<dbReference type="AlphaFoldDB" id="A0AAV4M9E1"/>
<sequence>NRDRESSSRVSSILEKPERQNFKDTKLNLAAATLHRVHSCPAPSDGSISNGFASTPSVTTAQLLLQKMSHLALLSLSSLLIIPRV</sequence>
<gene>
    <name evidence="1" type="ORF">CEXT_508781</name>
</gene>
<dbReference type="Proteomes" id="UP001054945">
    <property type="component" value="Unassembled WGS sequence"/>
</dbReference>
<dbReference type="EMBL" id="BPLR01002013">
    <property type="protein sequence ID" value="GIX68978.1"/>
    <property type="molecule type" value="Genomic_DNA"/>
</dbReference>
<name>A0AAV4M9E1_CAEEX</name>
<proteinExistence type="predicted"/>
<reference evidence="1 2" key="1">
    <citation type="submission" date="2021-06" db="EMBL/GenBank/DDBJ databases">
        <title>Caerostris extrusa draft genome.</title>
        <authorList>
            <person name="Kono N."/>
            <person name="Arakawa K."/>
        </authorList>
    </citation>
    <scope>NUCLEOTIDE SEQUENCE [LARGE SCALE GENOMIC DNA]</scope>
</reference>